<dbReference type="InterPro" id="IPR001611">
    <property type="entry name" value="Leu-rich_rpt"/>
</dbReference>
<evidence type="ECO:0000313" key="1">
    <source>
        <dbReference type="EMBL" id="SVB35602.1"/>
    </source>
</evidence>
<dbReference type="Pfam" id="PF13516">
    <property type="entry name" value="LRR_6"/>
    <property type="match status" value="2"/>
</dbReference>
<dbReference type="AlphaFoldDB" id="A0A382DC55"/>
<gene>
    <name evidence="1" type="ORF">METZ01_LOCUS188456</name>
</gene>
<protein>
    <submittedName>
        <fullName evidence="1">Uncharacterized protein</fullName>
    </submittedName>
</protein>
<organism evidence="1">
    <name type="scientific">marine metagenome</name>
    <dbReference type="NCBI Taxonomy" id="408172"/>
    <lineage>
        <taxon>unclassified sequences</taxon>
        <taxon>metagenomes</taxon>
        <taxon>ecological metagenomes</taxon>
    </lineage>
</organism>
<dbReference type="EMBL" id="UINC01038503">
    <property type="protein sequence ID" value="SVB35602.1"/>
    <property type="molecule type" value="Genomic_DNA"/>
</dbReference>
<dbReference type="Gene3D" id="3.80.10.10">
    <property type="entry name" value="Ribonuclease Inhibitor"/>
    <property type="match status" value="1"/>
</dbReference>
<name>A0A382DC55_9ZZZZ</name>
<reference evidence="1" key="1">
    <citation type="submission" date="2018-05" db="EMBL/GenBank/DDBJ databases">
        <authorList>
            <person name="Lanie J.A."/>
            <person name="Ng W.-L."/>
            <person name="Kazmierczak K.M."/>
            <person name="Andrzejewski T.M."/>
            <person name="Davidsen T.M."/>
            <person name="Wayne K.J."/>
            <person name="Tettelin H."/>
            <person name="Glass J.I."/>
            <person name="Rusch D."/>
            <person name="Podicherti R."/>
            <person name="Tsui H.-C.T."/>
            <person name="Winkler M.E."/>
        </authorList>
    </citation>
    <scope>NUCLEOTIDE SEQUENCE</scope>
</reference>
<dbReference type="InterPro" id="IPR032675">
    <property type="entry name" value="LRR_dom_sf"/>
</dbReference>
<dbReference type="SUPFAM" id="SSF52047">
    <property type="entry name" value="RNI-like"/>
    <property type="match status" value="1"/>
</dbReference>
<sequence>MAYSKNLGQLNKLNLSYNFIGDIGADAIARSPYLSNLKSLKLGQNRVGKDGARALKESNTLVNLVHPIFSFY</sequence>
<proteinExistence type="predicted"/>
<accession>A0A382DC55</accession>